<evidence type="ECO:0000313" key="3">
    <source>
        <dbReference type="Proteomes" id="UP000886743"/>
    </source>
</evidence>
<evidence type="ECO:0000256" key="1">
    <source>
        <dbReference type="SAM" id="MobiDB-lite"/>
    </source>
</evidence>
<accession>A0A9D1SZ79</accession>
<reference evidence="2" key="1">
    <citation type="submission" date="2020-10" db="EMBL/GenBank/DDBJ databases">
        <authorList>
            <person name="Gilroy R."/>
        </authorList>
    </citation>
    <scope>NUCLEOTIDE SEQUENCE</scope>
    <source>
        <strain evidence="2">4920</strain>
    </source>
</reference>
<proteinExistence type="predicted"/>
<dbReference type="EMBL" id="DVOF01000041">
    <property type="protein sequence ID" value="HIV02200.1"/>
    <property type="molecule type" value="Genomic_DNA"/>
</dbReference>
<protein>
    <submittedName>
        <fullName evidence="2">Uncharacterized protein</fullName>
    </submittedName>
</protein>
<comment type="caution">
    <text evidence="2">The sequence shown here is derived from an EMBL/GenBank/DDBJ whole genome shotgun (WGS) entry which is preliminary data.</text>
</comment>
<feature type="region of interest" description="Disordered" evidence="1">
    <location>
        <begin position="303"/>
        <end position="326"/>
    </location>
</feature>
<name>A0A9D1SZ79_9FIRM</name>
<sequence>MIHFFHTDADGLCIKADAGVQTLLKDAYPDFDLCQCGGALHIVCQNRDGDLVYLKNADGKWYKYTLLVSKTKGAYDKHFFLLPTGSCIQLFYTLRSGGKLLLAQQILGEGTQPQPSIVAPVKDGGRPFFAVADKEFDTFIYYQNEQGVLGCRTYKWSSKSLGGVEPVFPAGAGTPCVSFDAFGRQHICSVSGKEILYRQRGLDGAFTQEAHIPLSSAAAGLSPFLRFEEDKIYIIWNQERNVMYATSGNDGESFCAPVRVLSSGSHPVRFTLHTDSGRVFALGYFLGGEIKFYPVAAPQLASPVRRPAPQRKQAGGRAPAQGGTADELERLRRAVSALGQELSELKNRFELALSVLDSRPPKS</sequence>
<organism evidence="2 3">
    <name type="scientific">Candidatus Aphodoplasma excrementigallinarum</name>
    <dbReference type="NCBI Taxonomy" id="2840673"/>
    <lineage>
        <taxon>Bacteria</taxon>
        <taxon>Bacillati</taxon>
        <taxon>Bacillota</taxon>
        <taxon>Clostridia</taxon>
        <taxon>Eubacteriales</taxon>
        <taxon>Candidatus Aphodoplasma</taxon>
    </lineage>
</organism>
<reference evidence="2" key="2">
    <citation type="journal article" date="2021" name="PeerJ">
        <title>Extensive microbial diversity within the chicken gut microbiome revealed by metagenomics and culture.</title>
        <authorList>
            <person name="Gilroy R."/>
            <person name="Ravi A."/>
            <person name="Getino M."/>
            <person name="Pursley I."/>
            <person name="Horton D.L."/>
            <person name="Alikhan N.F."/>
            <person name="Baker D."/>
            <person name="Gharbi K."/>
            <person name="Hall N."/>
            <person name="Watson M."/>
            <person name="Adriaenssens E.M."/>
            <person name="Foster-Nyarko E."/>
            <person name="Jarju S."/>
            <person name="Secka A."/>
            <person name="Antonio M."/>
            <person name="Oren A."/>
            <person name="Chaudhuri R.R."/>
            <person name="La Ragione R."/>
            <person name="Hildebrand F."/>
            <person name="Pallen M.J."/>
        </authorList>
    </citation>
    <scope>NUCLEOTIDE SEQUENCE</scope>
    <source>
        <strain evidence="2">4920</strain>
    </source>
</reference>
<dbReference type="Proteomes" id="UP000886743">
    <property type="component" value="Unassembled WGS sequence"/>
</dbReference>
<dbReference type="AlphaFoldDB" id="A0A9D1SZ79"/>
<evidence type="ECO:0000313" key="2">
    <source>
        <dbReference type="EMBL" id="HIV02200.1"/>
    </source>
</evidence>
<gene>
    <name evidence="2" type="ORF">IAC74_01395</name>
</gene>